<evidence type="ECO:0000256" key="1">
    <source>
        <dbReference type="SAM" id="Coils"/>
    </source>
</evidence>
<name>A0ABR4HNE1_9EURO</name>
<proteinExistence type="predicted"/>
<reference evidence="2 3" key="1">
    <citation type="submission" date="2024-07" db="EMBL/GenBank/DDBJ databases">
        <title>Section-level genome sequencing and comparative genomics of Aspergillus sections Usti and Cavernicolus.</title>
        <authorList>
            <consortium name="Lawrence Berkeley National Laboratory"/>
            <person name="Nybo J.L."/>
            <person name="Vesth T.C."/>
            <person name="Theobald S."/>
            <person name="Frisvad J.C."/>
            <person name="Larsen T.O."/>
            <person name="Kjaerboelling I."/>
            <person name="Rothschild-Mancinelli K."/>
            <person name="Lyhne E.K."/>
            <person name="Kogle M.E."/>
            <person name="Barry K."/>
            <person name="Clum A."/>
            <person name="Na H."/>
            <person name="Ledsgaard L."/>
            <person name="Lin J."/>
            <person name="Lipzen A."/>
            <person name="Kuo A."/>
            <person name="Riley R."/>
            <person name="Mondo S."/>
            <person name="LaButti K."/>
            <person name="Haridas S."/>
            <person name="Pangalinan J."/>
            <person name="Salamov A.A."/>
            <person name="Simmons B.A."/>
            <person name="Magnuson J.K."/>
            <person name="Chen J."/>
            <person name="Drula E."/>
            <person name="Henrissat B."/>
            <person name="Wiebenga A."/>
            <person name="Lubbers R.J."/>
            <person name="Gomes A.C."/>
            <person name="Makela M.R."/>
            <person name="Stajich J."/>
            <person name="Grigoriev I.V."/>
            <person name="Mortensen U.H."/>
            <person name="De vries R.P."/>
            <person name="Baker S.E."/>
            <person name="Andersen M.R."/>
        </authorList>
    </citation>
    <scope>NUCLEOTIDE SEQUENCE [LARGE SCALE GENOMIC DNA]</scope>
    <source>
        <strain evidence="2 3">CBS 600.67</strain>
    </source>
</reference>
<evidence type="ECO:0000313" key="3">
    <source>
        <dbReference type="Proteomes" id="UP001610335"/>
    </source>
</evidence>
<protein>
    <submittedName>
        <fullName evidence="2">Tropomyosin like-domain-containing protein</fullName>
    </submittedName>
</protein>
<keyword evidence="3" id="KW-1185">Reference proteome</keyword>
<evidence type="ECO:0000313" key="2">
    <source>
        <dbReference type="EMBL" id="KAL2817013.1"/>
    </source>
</evidence>
<dbReference type="Proteomes" id="UP001610335">
    <property type="component" value="Unassembled WGS sequence"/>
</dbReference>
<organism evidence="2 3">
    <name type="scientific">Aspergillus cavernicola</name>
    <dbReference type="NCBI Taxonomy" id="176166"/>
    <lineage>
        <taxon>Eukaryota</taxon>
        <taxon>Fungi</taxon>
        <taxon>Dikarya</taxon>
        <taxon>Ascomycota</taxon>
        <taxon>Pezizomycotina</taxon>
        <taxon>Eurotiomycetes</taxon>
        <taxon>Eurotiomycetidae</taxon>
        <taxon>Eurotiales</taxon>
        <taxon>Aspergillaceae</taxon>
        <taxon>Aspergillus</taxon>
        <taxon>Aspergillus subgen. Nidulantes</taxon>
    </lineage>
</organism>
<keyword evidence="1" id="KW-0175">Coiled coil</keyword>
<comment type="caution">
    <text evidence="2">The sequence shown here is derived from an EMBL/GenBank/DDBJ whole genome shotgun (WGS) entry which is preliminary data.</text>
</comment>
<dbReference type="Gene3D" id="1.20.5.340">
    <property type="match status" value="1"/>
</dbReference>
<accession>A0ABR4HNE1</accession>
<dbReference type="EMBL" id="JBFXLS010000096">
    <property type="protein sequence ID" value="KAL2817013.1"/>
    <property type="molecule type" value="Genomic_DNA"/>
</dbReference>
<feature type="coiled-coil region" evidence="1">
    <location>
        <begin position="7"/>
        <end position="111"/>
    </location>
</feature>
<sequence>MDRIKENEALQRRLELLEEQVDEADINLRKTQQQLDQADSKADQYERKVQLLEEEAEVVYRNLCETRDKLHQADIKADQYKYKVQRLELECEQWQRKYNELEKNYKASKEEFFGETERRFMGL</sequence>
<gene>
    <name evidence="2" type="ORF">BDW59DRAFT_152934</name>
</gene>
<dbReference type="SUPFAM" id="SSF57997">
    <property type="entry name" value="Tropomyosin"/>
    <property type="match status" value="1"/>
</dbReference>